<reference evidence="1" key="1">
    <citation type="submission" date="2022-12" db="EMBL/GenBank/DDBJ databases">
        <title>Draft genome assemblies for two species of Escallonia (Escalloniales).</title>
        <authorList>
            <person name="Chanderbali A."/>
            <person name="Dervinis C."/>
            <person name="Anghel I."/>
            <person name="Soltis D."/>
            <person name="Soltis P."/>
            <person name="Zapata F."/>
        </authorList>
    </citation>
    <scope>NUCLEOTIDE SEQUENCE</scope>
    <source>
        <strain evidence="1">UCBG64.0493</strain>
        <tissue evidence="1">Leaf</tissue>
    </source>
</reference>
<organism evidence="1 2">
    <name type="scientific">Escallonia herrerae</name>
    <dbReference type="NCBI Taxonomy" id="1293975"/>
    <lineage>
        <taxon>Eukaryota</taxon>
        <taxon>Viridiplantae</taxon>
        <taxon>Streptophyta</taxon>
        <taxon>Embryophyta</taxon>
        <taxon>Tracheophyta</taxon>
        <taxon>Spermatophyta</taxon>
        <taxon>Magnoliopsida</taxon>
        <taxon>eudicotyledons</taxon>
        <taxon>Gunneridae</taxon>
        <taxon>Pentapetalae</taxon>
        <taxon>asterids</taxon>
        <taxon>campanulids</taxon>
        <taxon>Escalloniales</taxon>
        <taxon>Escalloniaceae</taxon>
        <taxon>Escallonia</taxon>
    </lineage>
</organism>
<evidence type="ECO:0000313" key="2">
    <source>
        <dbReference type="Proteomes" id="UP001188597"/>
    </source>
</evidence>
<feature type="non-terminal residue" evidence="1">
    <location>
        <position position="44"/>
    </location>
</feature>
<keyword evidence="2" id="KW-1185">Reference proteome</keyword>
<accession>A0AA89AHC2</accession>
<gene>
    <name evidence="1" type="ORF">RJ639_021700</name>
</gene>
<proteinExistence type="predicted"/>
<dbReference type="Proteomes" id="UP001188597">
    <property type="component" value="Unassembled WGS sequence"/>
</dbReference>
<comment type="caution">
    <text evidence="1">The sequence shown here is derived from an EMBL/GenBank/DDBJ whole genome shotgun (WGS) entry which is preliminary data.</text>
</comment>
<sequence length="44" mass="5087">MRAMFTLYVMLWMVGSPENSTKAWLGFLVIACFRYCQPLVANVQ</sequence>
<dbReference type="EMBL" id="JAVXUP010002643">
    <property type="protein sequence ID" value="KAK3002162.1"/>
    <property type="molecule type" value="Genomic_DNA"/>
</dbReference>
<protein>
    <submittedName>
        <fullName evidence="1">Uncharacterized protein</fullName>
    </submittedName>
</protein>
<name>A0AA89AHC2_9ASTE</name>
<evidence type="ECO:0000313" key="1">
    <source>
        <dbReference type="EMBL" id="KAK3002162.1"/>
    </source>
</evidence>
<dbReference type="AlphaFoldDB" id="A0AA89AHC2"/>